<evidence type="ECO:0000256" key="3">
    <source>
        <dbReference type="RuleBase" id="RU003560"/>
    </source>
</evidence>
<dbReference type="SUPFAM" id="SSF53383">
    <property type="entry name" value="PLP-dependent transferases"/>
    <property type="match status" value="1"/>
</dbReference>
<dbReference type="Proteomes" id="UP000247755">
    <property type="component" value="Unassembled WGS sequence"/>
</dbReference>
<comment type="similarity">
    <text evidence="3">Belongs to the class-III pyridoxal-phosphate-dependent aminotransferase family.</text>
</comment>
<comment type="caution">
    <text evidence="4">The sequence shown here is derived from an EMBL/GenBank/DDBJ whole genome shotgun (WGS) entry which is preliminary data.</text>
</comment>
<dbReference type="Pfam" id="PF00202">
    <property type="entry name" value="Aminotran_3"/>
    <property type="match status" value="1"/>
</dbReference>
<dbReference type="InterPro" id="IPR015424">
    <property type="entry name" value="PyrdxlP-dep_Trfase"/>
</dbReference>
<dbReference type="InterPro" id="IPR005814">
    <property type="entry name" value="Aminotrans_3"/>
</dbReference>
<gene>
    <name evidence="4" type="ORF">NA66_10232</name>
</gene>
<dbReference type="GO" id="GO:0030170">
    <property type="term" value="F:pyridoxal phosphate binding"/>
    <property type="evidence" value="ECO:0007669"/>
    <property type="project" value="InterPro"/>
</dbReference>
<dbReference type="PANTHER" id="PTHR43713">
    <property type="entry name" value="GLUTAMATE-1-SEMIALDEHYDE 2,1-AMINOMUTASE"/>
    <property type="match status" value="1"/>
</dbReference>
<dbReference type="GO" id="GO:0008483">
    <property type="term" value="F:transaminase activity"/>
    <property type="evidence" value="ECO:0007669"/>
    <property type="project" value="InterPro"/>
</dbReference>
<dbReference type="AlphaFoldDB" id="A0A318I6P6"/>
<organism evidence="4 5">
    <name type="scientific">Burkholderia pyrrocinia</name>
    <name type="common">Pseudomonas pyrrocinia</name>
    <dbReference type="NCBI Taxonomy" id="60550"/>
    <lineage>
        <taxon>Bacteria</taxon>
        <taxon>Pseudomonadati</taxon>
        <taxon>Pseudomonadota</taxon>
        <taxon>Betaproteobacteria</taxon>
        <taxon>Burkholderiales</taxon>
        <taxon>Burkholderiaceae</taxon>
        <taxon>Burkholderia</taxon>
        <taxon>Burkholderia cepacia complex</taxon>
    </lineage>
</organism>
<sequence>MTTSILPEAQVHARSDAATVGDALAAAAAAFAARNPQSAQQYERAAEVMPGGNTRSVLFYEPFPLAMAKGEGCRLWDADGHEYLDFIAEFSAGIYGHSHPQIRTAIDAALDGGLNLSGHNLLESRLAKAVCERFASLETVRFTNSGTEANLMMLATAKAFTKRSKVIVFVGGYHGGVLTFGRGASVVNVPHEFLYAEYNDLDSVRHLLDENPAEVAAILVEPMQGASGCIVGETAFLRGLRELSSAHGALLMFDEVMTSRLAPGGLQAELGITPDLTSLGKYIGGGMSFGAFGGRAEIMALFDPRRRGALQHAGTFNNNVMTMAAGWTGLTQIYTPAAARALTARGNALREALNARFAAAGVVLRFIGIGSLMNLQITARPVRSVRDINAAMNVFKDLFFFHLVEQGIYIARRGYVVLSLPVGDAETARFEAVVASFIERYAHLLPRGDQAAS</sequence>
<dbReference type="PANTHER" id="PTHR43713:SF3">
    <property type="entry name" value="GLUTAMATE-1-SEMIALDEHYDE 2,1-AMINOMUTASE 1, CHLOROPLASTIC-RELATED"/>
    <property type="match status" value="1"/>
</dbReference>
<evidence type="ECO:0000256" key="2">
    <source>
        <dbReference type="ARBA" id="ARBA00022898"/>
    </source>
</evidence>
<evidence type="ECO:0000313" key="5">
    <source>
        <dbReference type="Proteomes" id="UP000247755"/>
    </source>
</evidence>
<protein>
    <submittedName>
        <fullName evidence="4">Glutamate-1-semialdehyde 2,1-aminomutase</fullName>
    </submittedName>
</protein>
<evidence type="ECO:0000313" key="4">
    <source>
        <dbReference type="EMBL" id="PXX26533.1"/>
    </source>
</evidence>
<accession>A0A318I6P6</accession>
<comment type="cofactor">
    <cofactor evidence="1">
        <name>pyridoxal 5'-phosphate</name>
        <dbReference type="ChEBI" id="CHEBI:597326"/>
    </cofactor>
</comment>
<keyword evidence="2 3" id="KW-0663">Pyridoxal phosphate</keyword>
<dbReference type="Gene3D" id="3.40.640.10">
    <property type="entry name" value="Type I PLP-dependent aspartate aminotransferase-like (Major domain)"/>
    <property type="match status" value="1"/>
</dbReference>
<evidence type="ECO:0000256" key="1">
    <source>
        <dbReference type="ARBA" id="ARBA00001933"/>
    </source>
</evidence>
<dbReference type="EMBL" id="QJJY01000023">
    <property type="protein sequence ID" value="PXX26533.1"/>
    <property type="molecule type" value="Genomic_DNA"/>
</dbReference>
<proteinExistence type="inferred from homology"/>
<name>A0A318I6P6_BURPY</name>
<dbReference type="RefSeq" id="WP_072445241.1">
    <property type="nucleotide sequence ID" value="NZ_QJJY01000023.1"/>
</dbReference>
<dbReference type="Gene3D" id="3.90.1150.10">
    <property type="entry name" value="Aspartate Aminotransferase, domain 1"/>
    <property type="match status" value="1"/>
</dbReference>
<dbReference type="InterPro" id="IPR015422">
    <property type="entry name" value="PyrdxlP-dep_Trfase_small"/>
</dbReference>
<reference evidence="4 5" key="1">
    <citation type="submission" date="2018-05" db="EMBL/GenBank/DDBJ databases">
        <title>Comparative genomics of bacterial root endophytes of switchgrass collected from native prairies over two seasons.</title>
        <authorList>
            <person name="Tang Y."/>
        </authorList>
    </citation>
    <scope>NUCLEOTIDE SEQUENCE [LARGE SCALE GENOMIC DNA]</scope>
    <source>
        <strain evidence="4 5">NFIX32</strain>
    </source>
</reference>
<dbReference type="InterPro" id="IPR015421">
    <property type="entry name" value="PyrdxlP-dep_Trfase_major"/>
</dbReference>